<evidence type="ECO:0000313" key="3">
    <source>
        <dbReference type="Proteomes" id="UP000222564"/>
    </source>
</evidence>
<evidence type="ECO:0000256" key="1">
    <source>
        <dbReference type="SAM" id="MobiDB-lite"/>
    </source>
</evidence>
<accession>A0A2C6MJI7</accession>
<proteinExistence type="predicted"/>
<dbReference type="EMBL" id="AWQQ01000016">
    <property type="protein sequence ID" value="PHJ39686.1"/>
    <property type="molecule type" value="Genomic_DNA"/>
</dbReference>
<sequence length="133" mass="15069">MADRNGNVKNGKPLSATDPRPGNKPFYINPNCPECGTELVLSNLLHNSSENEIWYDEFMCPVCKDEIYLDWPEEEFISLKKEIEQSVHGLNVDSKKFKSKVPHLTVVDGVAVINPKDSLQKNGLRNLRSEHFA</sequence>
<protein>
    <submittedName>
        <fullName evidence="2">Uncharacterized protein</fullName>
    </submittedName>
</protein>
<comment type="caution">
    <text evidence="2">The sequence shown here is derived from an EMBL/GenBank/DDBJ whole genome shotgun (WGS) entry which is preliminary data.</text>
</comment>
<dbReference type="Proteomes" id="UP000222564">
    <property type="component" value="Unassembled WGS sequence"/>
</dbReference>
<evidence type="ECO:0000313" key="2">
    <source>
        <dbReference type="EMBL" id="PHJ39686.1"/>
    </source>
</evidence>
<dbReference type="AlphaFoldDB" id="A0A2C6MJI7"/>
<organism evidence="2 3">
    <name type="scientific">Desulforamulus profundi</name>
    <dbReference type="NCBI Taxonomy" id="1383067"/>
    <lineage>
        <taxon>Bacteria</taxon>
        <taxon>Bacillati</taxon>
        <taxon>Bacillota</taxon>
        <taxon>Clostridia</taxon>
        <taxon>Eubacteriales</taxon>
        <taxon>Peptococcaceae</taxon>
        <taxon>Desulforamulus</taxon>
    </lineage>
</organism>
<feature type="region of interest" description="Disordered" evidence="1">
    <location>
        <begin position="1"/>
        <end position="25"/>
    </location>
</feature>
<name>A0A2C6MJI7_9FIRM</name>
<dbReference type="OrthoDB" id="1810766at2"/>
<keyword evidence="3" id="KW-1185">Reference proteome</keyword>
<dbReference type="RefSeq" id="WP_099082047.1">
    <property type="nucleotide sequence ID" value="NZ_AWQQ01000016.1"/>
</dbReference>
<reference evidence="2 3" key="1">
    <citation type="submission" date="2013-09" db="EMBL/GenBank/DDBJ databases">
        <title>Biodegradation of hydrocarbons in the deep terrestrial subsurface : characterization of a microbial consortium composed of two Desulfotomaculum species originating from a deep geological formation.</title>
        <authorList>
            <person name="Aullo T."/>
            <person name="Berlendis S."/>
            <person name="Lascourreges J.-F."/>
            <person name="Dessort D."/>
            <person name="Saint-Laurent S."/>
            <person name="Schraauwers B."/>
            <person name="Mas J."/>
            <person name="Magot M."/>
            <person name="Ranchou-Peyruse A."/>
        </authorList>
    </citation>
    <scope>NUCLEOTIDE SEQUENCE [LARGE SCALE GENOMIC DNA]</scope>
    <source>
        <strain evidence="2 3">Bs107</strain>
    </source>
</reference>
<gene>
    <name evidence="2" type="ORF">P378_01865</name>
</gene>